<dbReference type="AlphaFoldDB" id="A0A0D5NMQ2"/>
<protein>
    <submittedName>
        <fullName evidence="1">Uncharacterized protein</fullName>
    </submittedName>
</protein>
<proteinExistence type="predicted"/>
<dbReference type="KEGG" id="pbj:VN24_18470"/>
<dbReference type="PATRIC" id="fig|1126833.4.peg.4066"/>
<evidence type="ECO:0000313" key="1">
    <source>
        <dbReference type="EMBL" id="AJY76183.1"/>
    </source>
</evidence>
<dbReference type="OrthoDB" id="2622901at2"/>
<sequence>MTIQNSDLEKQIIEVCKTIVVQLRGNQAGEGNTIINLELIKTLHEILESYKVHIDNEEFVNKNIVGLLFYTCSRFYIQSKYSKNSAELLTNFDKLNFKLIKLYTTNL</sequence>
<keyword evidence="2" id="KW-1185">Reference proteome</keyword>
<gene>
    <name evidence="1" type="ORF">VN24_18470</name>
</gene>
<accession>A0A0D5NMQ2</accession>
<reference evidence="2" key="2">
    <citation type="submission" date="2015-03" db="EMBL/GenBank/DDBJ databases">
        <title>Genome sequence of Paenibacillus beijingensis strain DSM 24997T.</title>
        <authorList>
            <person name="Kwak Y."/>
            <person name="Shin J.-H."/>
        </authorList>
    </citation>
    <scope>NUCLEOTIDE SEQUENCE [LARGE SCALE GENOMIC DNA]</scope>
    <source>
        <strain evidence="2">DSM 24997</strain>
    </source>
</reference>
<dbReference type="EMBL" id="CP011058">
    <property type="protein sequence ID" value="AJY76183.1"/>
    <property type="molecule type" value="Genomic_DNA"/>
</dbReference>
<organism evidence="1 2">
    <name type="scientific">Paenibacillus beijingensis</name>
    <dbReference type="NCBI Taxonomy" id="1126833"/>
    <lineage>
        <taxon>Bacteria</taxon>
        <taxon>Bacillati</taxon>
        <taxon>Bacillota</taxon>
        <taxon>Bacilli</taxon>
        <taxon>Bacillales</taxon>
        <taxon>Paenibacillaceae</taxon>
        <taxon>Paenibacillus</taxon>
    </lineage>
</organism>
<dbReference type="RefSeq" id="WP_045671611.1">
    <property type="nucleotide sequence ID" value="NZ_CP011058.1"/>
</dbReference>
<reference evidence="1 2" key="1">
    <citation type="journal article" date="2015" name="J. Biotechnol.">
        <title>Complete genome sequence of Paenibacillus beijingensis 7188(T) (=DSM 24997(T)), a novel rhizobacterium from jujube garden soil.</title>
        <authorList>
            <person name="Kwak Y."/>
            <person name="Shin J.H."/>
        </authorList>
    </citation>
    <scope>NUCLEOTIDE SEQUENCE [LARGE SCALE GENOMIC DNA]</scope>
    <source>
        <strain evidence="1 2">DSM 24997</strain>
    </source>
</reference>
<dbReference type="Proteomes" id="UP000032633">
    <property type="component" value="Chromosome"/>
</dbReference>
<name>A0A0D5NMQ2_9BACL</name>
<dbReference type="HOGENOM" id="CLU_2274557_0_0_9"/>
<evidence type="ECO:0000313" key="2">
    <source>
        <dbReference type="Proteomes" id="UP000032633"/>
    </source>
</evidence>